<evidence type="ECO:0000256" key="9">
    <source>
        <dbReference type="PROSITE-ProRule" id="PRU01091"/>
    </source>
</evidence>
<dbReference type="SMART" id="SM00448">
    <property type="entry name" value="REC"/>
    <property type="match status" value="1"/>
</dbReference>
<evidence type="ECO:0000256" key="1">
    <source>
        <dbReference type="ARBA" id="ARBA00018672"/>
    </source>
</evidence>
<dbReference type="PROSITE" id="PS50110">
    <property type="entry name" value="RESPONSE_REGULATORY"/>
    <property type="match status" value="1"/>
</dbReference>
<protein>
    <recommendedName>
        <fullName evidence="1">Stage 0 sporulation protein A homolog</fullName>
    </recommendedName>
</protein>
<organism evidence="12 13">
    <name type="scientific">Clostridium beijerinckii</name>
    <name type="common">Clostridium MP</name>
    <dbReference type="NCBI Taxonomy" id="1520"/>
    <lineage>
        <taxon>Bacteria</taxon>
        <taxon>Bacillati</taxon>
        <taxon>Bacillota</taxon>
        <taxon>Clostridia</taxon>
        <taxon>Eubacteriales</taxon>
        <taxon>Clostridiaceae</taxon>
        <taxon>Clostridium</taxon>
    </lineage>
</organism>
<keyword evidence="2 8" id="KW-0597">Phosphoprotein</keyword>
<dbReference type="GO" id="GO:0000976">
    <property type="term" value="F:transcription cis-regulatory region binding"/>
    <property type="evidence" value="ECO:0007669"/>
    <property type="project" value="TreeGrafter"/>
</dbReference>
<evidence type="ECO:0000259" key="10">
    <source>
        <dbReference type="PROSITE" id="PS50110"/>
    </source>
</evidence>
<comment type="function">
    <text evidence="7">May play the central regulatory role in sporulation. It may be an element of the effector pathway responsible for the activation of sporulation genes in response to nutritional stress. Spo0A may act in concert with spo0H (a sigma factor) to control the expression of some genes that are critical to the sporulation process.</text>
</comment>
<evidence type="ECO:0000256" key="8">
    <source>
        <dbReference type="PROSITE-ProRule" id="PRU00169"/>
    </source>
</evidence>
<dbReference type="PANTHER" id="PTHR48111">
    <property type="entry name" value="REGULATOR OF RPOS"/>
    <property type="match status" value="1"/>
</dbReference>
<dbReference type="PANTHER" id="PTHR48111:SF2">
    <property type="entry name" value="RESPONSE REGULATOR SAER"/>
    <property type="match status" value="1"/>
</dbReference>
<dbReference type="InterPro" id="IPR011006">
    <property type="entry name" value="CheY-like_superfamily"/>
</dbReference>
<dbReference type="PROSITE" id="PS51755">
    <property type="entry name" value="OMPR_PHOB"/>
    <property type="match status" value="1"/>
</dbReference>
<dbReference type="Gene3D" id="3.40.50.2300">
    <property type="match status" value="1"/>
</dbReference>
<evidence type="ECO:0000256" key="5">
    <source>
        <dbReference type="ARBA" id="ARBA00023125"/>
    </source>
</evidence>
<dbReference type="CDD" id="cd00383">
    <property type="entry name" value="trans_reg_C"/>
    <property type="match status" value="1"/>
</dbReference>
<dbReference type="Gene3D" id="1.10.10.10">
    <property type="entry name" value="Winged helix-like DNA-binding domain superfamily/Winged helix DNA-binding domain"/>
    <property type="match status" value="1"/>
</dbReference>
<evidence type="ECO:0000256" key="7">
    <source>
        <dbReference type="ARBA" id="ARBA00024867"/>
    </source>
</evidence>
<dbReference type="STRING" id="1520.LF65_04261"/>
<dbReference type="GO" id="GO:0006355">
    <property type="term" value="P:regulation of DNA-templated transcription"/>
    <property type="evidence" value="ECO:0007669"/>
    <property type="project" value="InterPro"/>
</dbReference>
<name>A0A0B5QIM6_CLOBE</name>
<gene>
    <name evidence="12" type="ORF">LF65_04261</name>
</gene>
<evidence type="ECO:0000256" key="2">
    <source>
        <dbReference type="ARBA" id="ARBA00022553"/>
    </source>
</evidence>
<dbReference type="FunFam" id="1.10.10.10:FF:000018">
    <property type="entry name" value="DNA-binding response regulator ResD"/>
    <property type="match status" value="1"/>
</dbReference>
<dbReference type="RefSeq" id="WP_041898748.1">
    <property type="nucleotide sequence ID" value="NZ_CP010086.2"/>
</dbReference>
<dbReference type="KEGG" id="cbei:LF65_04261"/>
<dbReference type="SUPFAM" id="SSF52172">
    <property type="entry name" value="CheY-like"/>
    <property type="match status" value="1"/>
</dbReference>
<dbReference type="AlphaFoldDB" id="A0A0B5QIM6"/>
<keyword evidence="6" id="KW-0804">Transcription</keyword>
<dbReference type="GO" id="GO:0005829">
    <property type="term" value="C:cytosol"/>
    <property type="evidence" value="ECO:0007669"/>
    <property type="project" value="TreeGrafter"/>
</dbReference>
<dbReference type="GO" id="GO:0000156">
    <property type="term" value="F:phosphorelay response regulator activity"/>
    <property type="evidence" value="ECO:0007669"/>
    <property type="project" value="TreeGrafter"/>
</dbReference>
<dbReference type="SMART" id="SM00862">
    <property type="entry name" value="Trans_reg_C"/>
    <property type="match status" value="1"/>
</dbReference>
<dbReference type="Proteomes" id="UP000031866">
    <property type="component" value="Chromosome"/>
</dbReference>
<evidence type="ECO:0000256" key="6">
    <source>
        <dbReference type="ARBA" id="ARBA00023163"/>
    </source>
</evidence>
<dbReference type="InterPro" id="IPR036388">
    <property type="entry name" value="WH-like_DNA-bd_sf"/>
</dbReference>
<feature type="modified residue" description="4-aspartylphosphate" evidence="8">
    <location>
        <position position="55"/>
    </location>
</feature>
<dbReference type="InterPro" id="IPR001867">
    <property type="entry name" value="OmpR/PhoB-type_DNA-bd"/>
</dbReference>
<feature type="domain" description="OmpR/PhoB-type" evidence="11">
    <location>
        <begin position="133"/>
        <end position="232"/>
    </location>
</feature>
<dbReference type="OrthoDB" id="9790442at2"/>
<keyword evidence="3" id="KW-0902">Two-component regulatory system</keyword>
<evidence type="ECO:0000259" key="11">
    <source>
        <dbReference type="PROSITE" id="PS51755"/>
    </source>
</evidence>
<dbReference type="CDD" id="cd17574">
    <property type="entry name" value="REC_OmpR"/>
    <property type="match status" value="1"/>
</dbReference>
<keyword evidence="5 9" id="KW-0238">DNA-binding</keyword>
<evidence type="ECO:0000313" key="12">
    <source>
        <dbReference type="EMBL" id="AJH00801.1"/>
    </source>
</evidence>
<dbReference type="EMBL" id="CP010086">
    <property type="protein sequence ID" value="AJH00801.1"/>
    <property type="molecule type" value="Genomic_DNA"/>
</dbReference>
<dbReference type="InterPro" id="IPR039420">
    <property type="entry name" value="WalR-like"/>
</dbReference>
<sequence length="232" mass="26725">MEKKKSILVVDDEKDIREVIEIYLINEGFEVITACDGLEALEKLKNEAIDLIILDIMMPKLDGIRTCLKIREEKKMPIIMLSAKSEDSDKILGLNIGADDYVVKPFNPLELVARVKSQIRRTTSFNEPREENDDEICIDGLVINTATREVFVDGKFVRLTPREFEILKVLATNIGRVLSTEQIYENVWDEPFFNSDNTVAVHIRNIREKIEINPKEPKYIKLVWGVGYKIDK</sequence>
<feature type="DNA-binding region" description="OmpR/PhoB-type" evidence="9">
    <location>
        <begin position="133"/>
        <end position="232"/>
    </location>
</feature>
<evidence type="ECO:0000256" key="4">
    <source>
        <dbReference type="ARBA" id="ARBA00023015"/>
    </source>
</evidence>
<dbReference type="Gene3D" id="6.10.250.690">
    <property type="match status" value="1"/>
</dbReference>
<dbReference type="InterPro" id="IPR001789">
    <property type="entry name" value="Sig_transdc_resp-reg_receiver"/>
</dbReference>
<keyword evidence="4" id="KW-0805">Transcription regulation</keyword>
<evidence type="ECO:0000313" key="13">
    <source>
        <dbReference type="Proteomes" id="UP000031866"/>
    </source>
</evidence>
<proteinExistence type="predicted"/>
<dbReference type="FunFam" id="3.40.50.2300:FF:000001">
    <property type="entry name" value="DNA-binding response regulator PhoB"/>
    <property type="match status" value="1"/>
</dbReference>
<feature type="domain" description="Response regulatory" evidence="10">
    <location>
        <begin position="6"/>
        <end position="119"/>
    </location>
</feature>
<evidence type="ECO:0000256" key="3">
    <source>
        <dbReference type="ARBA" id="ARBA00023012"/>
    </source>
</evidence>
<dbReference type="GO" id="GO:0032993">
    <property type="term" value="C:protein-DNA complex"/>
    <property type="evidence" value="ECO:0007669"/>
    <property type="project" value="TreeGrafter"/>
</dbReference>
<dbReference type="Pfam" id="PF00072">
    <property type="entry name" value="Response_reg"/>
    <property type="match status" value="1"/>
</dbReference>
<dbReference type="Pfam" id="PF00486">
    <property type="entry name" value="Trans_reg_C"/>
    <property type="match status" value="1"/>
</dbReference>
<reference evidence="13" key="1">
    <citation type="submission" date="2014-12" db="EMBL/GenBank/DDBJ databases">
        <title>Genome sequence of Clostridium beijerinckii strain 59B.</title>
        <authorList>
            <person name="Little G.T."/>
            <person name="Minton N.P."/>
        </authorList>
    </citation>
    <scope>NUCLEOTIDE SEQUENCE [LARGE SCALE GENOMIC DNA]</scope>
    <source>
        <strain evidence="13">59B</strain>
    </source>
</reference>
<accession>A0A0B5QIM6</accession>